<dbReference type="PANTHER" id="PTHR42727">
    <property type="entry name" value="PHOSPHATE TRANSPORT SYSTEM PERMEASE PROTEIN"/>
    <property type="match status" value="1"/>
</dbReference>
<dbReference type="AlphaFoldDB" id="A0A363UPT5"/>
<evidence type="ECO:0000313" key="8">
    <source>
        <dbReference type="Proteomes" id="UP000251800"/>
    </source>
</evidence>
<evidence type="ECO:0000256" key="2">
    <source>
        <dbReference type="ARBA" id="ARBA00022692"/>
    </source>
</evidence>
<evidence type="ECO:0000256" key="4">
    <source>
        <dbReference type="ARBA" id="ARBA00023136"/>
    </source>
</evidence>
<evidence type="ECO:0000256" key="5">
    <source>
        <dbReference type="RuleBase" id="RU363032"/>
    </source>
</evidence>
<reference evidence="7 8" key="1">
    <citation type="submission" date="2018-05" db="EMBL/GenBank/DDBJ databases">
        <title>Abyssibacter profundi OUC007T gen. nov., sp. nov, a marine bacterium isolated from seawater of the Mariana Trench.</title>
        <authorList>
            <person name="Zhou S."/>
        </authorList>
    </citation>
    <scope>NUCLEOTIDE SEQUENCE [LARGE SCALE GENOMIC DNA]</scope>
    <source>
        <strain evidence="7 8">OUC007</strain>
    </source>
</reference>
<dbReference type="Proteomes" id="UP000251800">
    <property type="component" value="Unassembled WGS sequence"/>
</dbReference>
<keyword evidence="2 5" id="KW-0812">Transmembrane</keyword>
<keyword evidence="3 5" id="KW-1133">Transmembrane helix</keyword>
<feature type="transmembrane region" description="Helical" evidence="5">
    <location>
        <begin position="505"/>
        <end position="523"/>
    </location>
</feature>
<comment type="caution">
    <text evidence="7">The sequence shown here is derived from an EMBL/GenBank/DDBJ whole genome shotgun (WGS) entry which is preliminary data.</text>
</comment>
<dbReference type="InterPro" id="IPR015943">
    <property type="entry name" value="WD40/YVTN_repeat-like_dom_sf"/>
</dbReference>
<evidence type="ECO:0000313" key="7">
    <source>
        <dbReference type="EMBL" id="PWN57407.1"/>
    </source>
</evidence>
<dbReference type="PROSITE" id="PS50928">
    <property type="entry name" value="ABC_TM1"/>
    <property type="match status" value="1"/>
</dbReference>
<evidence type="ECO:0000259" key="6">
    <source>
        <dbReference type="PROSITE" id="PS50928"/>
    </source>
</evidence>
<feature type="transmembrane region" description="Helical" evidence="5">
    <location>
        <begin position="612"/>
        <end position="631"/>
    </location>
</feature>
<keyword evidence="5" id="KW-0813">Transport</keyword>
<name>A0A363UPT5_9GAMM</name>
<dbReference type="OrthoDB" id="9785113at2"/>
<gene>
    <name evidence="7" type="ORF">DEH80_02630</name>
</gene>
<organism evidence="7 8">
    <name type="scientific">Abyssibacter profundi</name>
    <dbReference type="NCBI Taxonomy" id="2182787"/>
    <lineage>
        <taxon>Bacteria</taxon>
        <taxon>Pseudomonadati</taxon>
        <taxon>Pseudomonadota</taxon>
        <taxon>Gammaproteobacteria</taxon>
        <taxon>Chromatiales</taxon>
        <taxon>Oceanococcaceae</taxon>
        <taxon>Abyssibacter</taxon>
    </lineage>
</organism>
<feature type="transmembrane region" description="Helical" evidence="5">
    <location>
        <begin position="563"/>
        <end position="582"/>
    </location>
</feature>
<dbReference type="EMBL" id="QEQK01000002">
    <property type="protein sequence ID" value="PWN57407.1"/>
    <property type="molecule type" value="Genomic_DNA"/>
</dbReference>
<dbReference type="SUPFAM" id="SSF161098">
    <property type="entry name" value="MetI-like"/>
    <property type="match status" value="1"/>
</dbReference>
<feature type="transmembrane region" description="Helical" evidence="5">
    <location>
        <begin position="36"/>
        <end position="61"/>
    </location>
</feature>
<dbReference type="InterPro" id="IPR000515">
    <property type="entry name" value="MetI-like"/>
</dbReference>
<accession>A0A363UPT5</accession>
<protein>
    <submittedName>
        <fullName evidence="7">Phosphate ABC transporter permease</fullName>
    </submittedName>
</protein>
<keyword evidence="4 5" id="KW-0472">Membrane</keyword>
<proteinExistence type="inferred from homology"/>
<dbReference type="GO" id="GO:0055085">
    <property type="term" value="P:transmembrane transport"/>
    <property type="evidence" value="ECO:0007669"/>
    <property type="project" value="InterPro"/>
</dbReference>
<dbReference type="Gene3D" id="2.130.10.10">
    <property type="entry name" value="YVTN repeat-like/Quinoprotein amine dehydrogenase"/>
    <property type="match status" value="1"/>
</dbReference>
<dbReference type="PANTHER" id="PTHR42727:SF1">
    <property type="entry name" value="PHOSPHATE TRANSPORT SYSTEM PERMEASE"/>
    <property type="match status" value="1"/>
</dbReference>
<dbReference type="InterPro" id="IPR035906">
    <property type="entry name" value="MetI-like_sf"/>
</dbReference>
<sequence>MEQTSRGKHPGLDKDDRAGSDRLIQWRYFKDRMATVAVGIGGIGVLVAILLIFFYLAWVVLPLFAPASMDKVAEYADPIGEPALLLSVEEQAEVATHVGTDGRVRYFDVLTGELRGESRIPIPEGASIASFDQIDSNRGVFGLLLDNGGLVVVKEVHQIRFDDQGRRVVSSLDFPYGEEPIETGLGEVRSLDVRVSPESLLIAAAMPDGRIELVRYVQEVGLFGGSGELTADEQATLRLDLPPDQRIERLLLDPAENWLHVLTDAGEVVTTNIRRLDRPERLGPVTVAGDGAHVVDARYLNGGISLLVTTSDGRITQLFPVRDEGAGWRLQKVREFEAPGEAMVSALDIEQRRRGFVAADAEGRVAIYYATSHRQLLNEAVMDGPIADIALAPRADRLLVTSRDGQVSVYDVHNEHPEVSLSSLWGKVWYESYPEPDYVWQSSSATSDFEPKFSLMPLSFGTLKAAFYAMLFAMPLAICGAIYTAYFMSPELRQIVKPTIEIMEALPTVILGFLAGLWLAPVLELNMPGAFLLILMLPLAIPLSGFLWTRFPASIRHRVPDGWVPALLIPVVVFIGWLAFALSRPVEAALFGGSMPLWLNNEMGITYDQRNALVVGLAMGFAVIPTIFSIAEDAVFSVPKQLSQGSLALGATPWQTLVRVVLPTASPGMFSAVMIGMGRAVGETMIVLMATGNTPIMDMSIFQGMRTLSANIAVEMPESEVGSTHFRLLFLSGLVLFLFTFFFNTLAEVVRQRLRRKYSTL</sequence>
<dbReference type="Pfam" id="PF00528">
    <property type="entry name" value="BPD_transp_1"/>
    <property type="match status" value="1"/>
</dbReference>
<feature type="transmembrane region" description="Helical" evidence="5">
    <location>
        <begin position="726"/>
        <end position="747"/>
    </location>
</feature>
<dbReference type="SUPFAM" id="SSF69322">
    <property type="entry name" value="Tricorn protease domain 2"/>
    <property type="match status" value="1"/>
</dbReference>
<feature type="transmembrane region" description="Helical" evidence="5">
    <location>
        <begin position="530"/>
        <end position="551"/>
    </location>
</feature>
<keyword evidence="8" id="KW-1185">Reference proteome</keyword>
<dbReference type="RefSeq" id="WP_109718910.1">
    <property type="nucleotide sequence ID" value="NZ_QEQK01000002.1"/>
</dbReference>
<evidence type="ECO:0000256" key="1">
    <source>
        <dbReference type="ARBA" id="ARBA00004651"/>
    </source>
</evidence>
<comment type="subcellular location">
    <subcellularLocation>
        <location evidence="1 5">Cell membrane</location>
        <topology evidence="1 5">Multi-pass membrane protein</topology>
    </subcellularLocation>
</comment>
<comment type="similarity">
    <text evidence="5">Belongs to the binding-protein-dependent transport system permease family.</text>
</comment>
<feature type="domain" description="ABC transmembrane type-1" evidence="6">
    <location>
        <begin position="459"/>
        <end position="747"/>
    </location>
</feature>
<dbReference type="GO" id="GO:0005886">
    <property type="term" value="C:plasma membrane"/>
    <property type="evidence" value="ECO:0007669"/>
    <property type="project" value="UniProtKB-SubCell"/>
</dbReference>
<feature type="transmembrane region" description="Helical" evidence="5">
    <location>
        <begin position="465"/>
        <end position="485"/>
    </location>
</feature>
<dbReference type="CDD" id="cd06261">
    <property type="entry name" value="TM_PBP2"/>
    <property type="match status" value="1"/>
</dbReference>
<evidence type="ECO:0000256" key="3">
    <source>
        <dbReference type="ARBA" id="ARBA00022989"/>
    </source>
</evidence>
<dbReference type="Gene3D" id="1.10.3720.10">
    <property type="entry name" value="MetI-like"/>
    <property type="match status" value="1"/>
</dbReference>